<dbReference type="Gene3D" id="3.40.50.10420">
    <property type="entry name" value="NagB/RpiA/CoA transferase-like"/>
    <property type="match status" value="1"/>
</dbReference>
<comment type="similarity">
    <text evidence="1 4">Belongs to the 5-formyltetrahydrofolate cyclo-ligase family.</text>
</comment>
<dbReference type="EC" id="6.3.3.2" evidence="4"/>
<evidence type="ECO:0000256" key="2">
    <source>
        <dbReference type="ARBA" id="ARBA00022741"/>
    </source>
</evidence>
<comment type="catalytic activity">
    <reaction evidence="4">
        <text>(6S)-5-formyl-5,6,7,8-tetrahydrofolate + ATP = (6R)-5,10-methenyltetrahydrofolate + ADP + phosphate</text>
        <dbReference type="Rhea" id="RHEA:10488"/>
        <dbReference type="ChEBI" id="CHEBI:30616"/>
        <dbReference type="ChEBI" id="CHEBI:43474"/>
        <dbReference type="ChEBI" id="CHEBI:57455"/>
        <dbReference type="ChEBI" id="CHEBI:57457"/>
        <dbReference type="ChEBI" id="CHEBI:456216"/>
        <dbReference type="EC" id="6.3.3.2"/>
    </reaction>
</comment>
<dbReference type="InterPro" id="IPR002698">
    <property type="entry name" value="FTHF_cligase"/>
</dbReference>
<keyword evidence="4" id="KW-0479">Metal-binding</keyword>
<dbReference type="InterPro" id="IPR037171">
    <property type="entry name" value="NagB/RpiA_transferase-like"/>
</dbReference>
<proteinExistence type="inferred from homology"/>
<dbReference type="GO" id="GO:0005524">
    <property type="term" value="F:ATP binding"/>
    <property type="evidence" value="ECO:0007669"/>
    <property type="project" value="UniProtKB-KW"/>
</dbReference>
<dbReference type="AlphaFoldDB" id="A0A7C3C3X8"/>
<keyword evidence="4" id="KW-0460">Magnesium</keyword>
<dbReference type="Proteomes" id="UP000886042">
    <property type="component" value="Unassembled WGS sequence"/>
</dbReference>
<organism evidence="5">
    <name type="scientific">Hellea balneolensis</name>
    <dbReference type="NCBI Taxonomy" id="287478"/>
    <lineage>
        <taxon>Bacteria</taxon>
        <taxon>Pseudomonadati</taxon>
        <taxon>Pseudomonadota</taxon>
        <taxon>Alphaproteobacteria</taxon>
        <taxon>Maricaulales</taxon>
        <taxon>Robiginitomaculaceae</taxon>
        <taxon>Hellea</taxon>
    </lineage>
</organism>
<evidence type="ECO:0000256" key="3">
    <source>
        <dbReference type="ARBA" id="ARBA00022840"/>
    </source>
</evidence>
<dbReference type="SUPFAM" id="SSF100950">
    <property type="entry name" value="NagB/RpiA/CoA transferase-like"/>
    <property type="match status" value="1"/>
</dbReference>
<dbReference type="GO" id="GO:0046872">
    <property type="term" value="F:metal ion binding"/>
    <property type="evidence" value="ECO:0007669"/>
    <property type="project" value="UniProtKB-KW"/>
</dbReference>
<dbReference type="PANTHER" id="PTHR23407">
    <property type="entry name" value="ATPASE INHIBITOR/5-FORMYLTETRAHYDROFOLATE CYCLO-LIGASE"/>
    <property type="match status" value="1"/>
</dbReference>
<evidence type="ECO:0000256" key="4">
    <source>
        <dbReference type="RuleBase" id="RU361279"/>
    </source>
</evidence>
<evidence type="ECO:0000256" key="1">
    <source>
        <dbReference type="ARBA" id="ARBA00010638"/>
    </source>
</evidence>
<dbReference type="Pfam" id="PF01812">
    <property type="entry name" value="5-FTHF_cyc-lig"/>
    <property type="match status" value="1"/>
</dbReference>
<dbReference type="GO" id="GO:0030272">
    <property type="term" value="F:5-formyltetrahydrofolate cyclo-ligase activity"/>
    <property type="evidence" value="ECO:0007669"/>
    <property type="project" value="UniProtKB-EC"/>
</dbReference>
<evidence type="ECO:0000313" key="5">
    <source>
        <dbReference type="EMBL" id="HFB55447.1"/>
    </source>
</evidence>
<accession>A0A7C3C3X8</accession>
<dbReference type="NCBIfam" id="TIGR02727">
    <property type="entry name" value="MTHFS_bact"/>
    <property type="match status" value="1"/>
</dbReference>
<dbReference type="InterPro" id="IPR024185">
    <property type="entry name" value="FTHF_cligase-like_sf"/>
</dbReference>
<dbReference type="EMBL" id="DRMN01000386">
    <property type="protein sequence ID" value="HFB55447.1"/>
    <property type="molecule type" value="Genomic_DNA"/>
</dbReference>
<comment type="caution">
    <text evidence="5">The sequence shown here is derived from an EMBL/GenBank/DDBJ whole genome shotgun (WGS) entry which is preliminary data.</text>
</comment>
<keyword evidence="3 4" id="KW-0067">ATP-binding</keyword>
<keyword evidence="5" id="KW-0436">Ligase</keyword>
<comment type="cofactor">
    <cofactor evidence="4">
        <name>Mg(2+)</name>
        <dbReference type="ChEBI" id="CHEBI:18420"/>
    </cofactor>
</comment>
<dbReference type="GO" id="GO:0035999">
    <property type="term" value="P:tetrahydrofolate interconversion"/>
    <property type="evidence" value="ECO:0007669"/>
    <property type="project" value="TreeGrafter"/>
</dbReference>
<keyword evidence="2 4" id="KW-0547">Nucleotide-binding</keyword>
<dbReference type="GO" id="GO:0009396">
    <property type="term" value="P:folic acid-containing compound biosynthetic process"/>
    <property type="evidence" value="ECO:0007669"/>
    <property type="project" value="TreeGrafter"/>
</dbReference>
<reference evidence="5" key="1">
    <citation type="journal article" date="2020" name="mSystems">
        <title>Genome- and Community-Level Interaction Insights into Carbon Utilization and Element Cycling Functions of Hydrothermarchaeota in Hydrothermal Sediment.</title>
        <authorList>
            <person name="Zhou Z."/>
            <person name="Liu Y."/>
            <person name="Xu W."/>
            <person name="Pan J."/>
            <person name="Luo Z.H."/>
            <person name="Li M."/>
        </authorList>
    </citation>
    <scope>NUCLEOTIDE SEQUENCE [LARGE SCALE GENOMIC DNA]</scope>
    <source>
        <strain evidence="5">HyVt-489</strain>
    </source>
</reference>
<protein>
    <recommendedName>
        <fullName evidence="4">5-formyltetrahydrofolate cyclo-ligase</fullName>
        <ecNumber evidence="4">6.3.3.2</ecNumber>
    </recommendedName>
</protein>
<dbReference type="PANTHER" id="PTHR23407:SF1">
    <property type="entry name" value="5-FORMYLTETRAHYDROFOLATE CYCLO-LIGASE"/>
    <property type="match status" value="1"/>
</dbReference>
<sequence length="200" mass="21894">MSFNALHKTRARNAATMIRQGLCDAAPDAGVELIRHWPQLAGAAQDVLGTKPRIIAAYMPLRSEIDPRPLMQALTESGAGAGYDLALPCIKRKHHPLVFRRYEFGDKLKGGAYGTREPQSGAALCVPDIVLLPLLAFSRDGERLGYGGGYYDRTLAELRASQKIFACGLAYSGQEVPTLTSGEHDQKLDGVLSEKYFRKF</sequence>
<name>A0A7C3C3X8_9PROT</name>
<gene>
    <name evidence="5" type="ORF">ENJ46_05930</name>
</gene>